<evidence type="ECO:0000313" key="3">
    <source>
        <dbReference type="EMBL" id="QHT34470.1"/>
    </source>
</evidence>
<dbReference type="Pfam" id="PF01541">
    <property type="entry name" value="GIY-YIG"/>
    <property type="match status" value="1"/>
</dbReference>
<dbReference type="InterPro" id="IPR000305">
    <property type="entry name" value="GIY-YIG_endonuc"/>
</dbReference>
<accession>A0A6C0F2I9</accession>
<dbReference type="Gene3D" id="3.40.1440.10">
    <property type="entry name" value="GIY-YIG endonuclease"/>
    <property type="match status" value="1"/>
</dbReference>
<feature type="region of interest" description="Disordered" evidence="1">
    <location>
        <begin position="1"/>
        <end position="27"/>
    </location>
</feature>
<dbReference type="PANTHER" id="PTHR20208">
    <property type="entry name" value="STRUCTURE-SPECIFIC ENDONUCLEASE SUBUNIT SLX1"/>
    <property type="match status" value="1"/>
</dbReference>
<feature type="domain" description="GIY-YIG" evidence="2">
    <location>
        <begin position="32"/>
        <end position="115"/>
    </location>
</feature>
<dbReference type="SUPFAM" id="SSF82771">
    <property type="entry name" value="GIY-YIG endonuclease"/>
    <property type="match status" value="1"/>
</dbReference>
<dbReference type="PROSITE" id="PS50164">
    <property type="entry name" value="GIY_YIG"/>
    <property type="match status" value="1"/>
</dbReference>
<organism evidence="3">
    <name type="scientific">viral metagenome</name>
    <dbReference type="NCBI Taxonomy" id="1070528"/>
    <lineage>
        <taxon>unclassified sequences</taxon>
        <taxon>metagenomes</taxon>
        <taxon>organismal metagenomes</taxon>
    </lineage>
</organism>
<dbReference type="AlphaFoldDB" id="A0A6C0F2I9"/>
<sequence>MITERSDNNDNSSNEKQQDPLLIPLPHPSNDKKYYVYILESSDKASTYVGATINLDHRLRQHNKELVGGAHATSVKVAQGSSWRRVCHVKGFPDWSAALQFEWRLKQLSRKLCQTKNVKPIDRRIQALHQLLALERPTSKAKAYAEWTTPPEIVWENV</sequence>
<dbReference type="InterPro" id="IPR050381">
    <property type="entry name" value="SLX1_endonuclease"/>
</dbReference>
<evidence type="ECO:0000256" key="1">
    <source>
        <dbReference type="SAM" id="MobiDB-lite"/>
    </source>
</evidence>
<proteinExistence type="predicted"/>
<protein>
    <recommendedName>
        <fullName evidence="2">GIY-YIG domain-containing protein</fullName>
    </recommendedName>
</protein>
<evidence type="ECO:0000259" key="2">
    <source>
        <dbReference type="PROSITE" id="PS50164"/>
    </source>
</evidence>
<dbReference type="PANTHER" id="PTHR20208:SF13">
    <property type="entry name" value="STRUCTURE-SPECIFIC ENDONUCLEASE SUBUNIT SLX1"/>
    <property type="match status" value="1"/>
</dbReference>
<dbReference type="InterPro" id="IPR035901">
    <property type="entry name" value="GIY-YIG_endonuc_sf"/>
</dbReference>
<name>A0A6C0F2I9_9ZZZZ</name>
<reference evidence="3" key="1">
    <citation type="journal article" date="2020" name="Nature">
        <title>Giant virus diversity and host interactions through global metagenomics.</title>
        <authorList>
            <person name="Schulz F."/>
            <person name="Roux S."/>
            <person name="Paez-Espino D."/>
            <person name="Jungbluth S."/>
            <person name="Walsh D.A."/>
            <person name="Denef V.J."/>
            <person name="McMahon K.D."/>
            <person name="Konstantinidis K.T."/>
            <person name="Eloe-Fadrosh E.A."/>
            <person name="Kyrpides N.C."/>
            <person name="Woyke T."/>
        </authorList>
    </citation>
    <scope>NUCLEOTIDE SEQUENCE</scope>
    <source>
        <strain evidence="3">GVMAG-M-3300009163-63</strain>
    </source>
</reference>
<dbReference type="EMBL" id="MN739000">
    <property type="protein sequence ID" value="QHT34470.1"/>
    <property type="molecule type" value="Genomic_DNA"/>
</dbReference>